<evidence type="ECO:0000313" key="2">
    <source>
        <dbReference type="EMBL" id="RQW63244.1"/>
    </source>
</evidence>
<keyword evidence="3" id="KW-1185">Reference proteome</keyword>
<dbReference type="CDD" id="cd09030">
    <property type="entry name" value="DUF1425"/>
    <property type="match status" value="1"/>
</dbReference>
<dbReference type="InterPro" id="IPR010824">
    <property type="entry name" value="DUF1425"/>
</dbReference>
<feature type="chain" id="PRO_5018203343" evidence="1">
    <location>
        <begin position="20"/>
        <end position="130"/>
    </location>
</feature>
<dbReference type="AlphaFoldDB" id="A0A3N9TH98"/>
<gene>
    <name evidence="2" type="ORF">EES38_08300</name>
</gene>
<feature type="signal peptide" evidence="1">
    <location>
        <begin position="1"/>
        <end position="19"/>
    </location>
</feature>
<sequence length="130" mass="14481">MKKSLIFIFISMVMLAGCAGSKSSGLSVDSEYQKVLFGDSSMSSYLRVDDISTEEVNGHTRGVVKLENLDDYTRTLEYRFSWYDDNGLEVNTKPGAWKQVIIGGKEMSSLSQVSVSPKGKNFRLQVRASH</sequence>
<dbReference type="InterPro" id="IPR038483">
    <property type="entry name" value="YcfL-like_sf"/>
</dbReference>
<dbReference type="Pfam" id="PF07233">
    <property type="entry name" value="DUF1425"/>
    <property type="match status" value="1"/>
</dbReference>
<dbReference type="Gene3D" id="2.60.40.3230">
    <property type="match status" value="1"/>
</dbReference>
<dbReference type="EMBL" id="RJVQ01000003">
    <property type="protein sequence ID" value="RQW63244.1"/>
    <property type="molecule type" value="Genomic_DNA"/>
</dbReference>
<comment type="caution">
    <text evidence="2">The sequence shown here is derived from an EMBL/GenBank/DDBJ whole genome shotgun (WGS) entry which is preliminary data.</text>
</comment>
<evidence type="ECO:0000256" key="1">
    <source>
        <dbReference type="SAM" id="SignalP"/>
    </source>
</evidence>
<dbReference type="PROSITE" id="PS51257">
    <property type="entry name" value="PROKAR_LIPOPROTEIN"/>
    <property type="match status" value="1"/>
</dbReference>
<protein>
    <submittedName>
        <fullName evidence="2">DUF1425 domain-containing protein</fullName>
    </submittedName>
</protein>
<organism evidence="2 3">
    <name type="scientific">Vibrio viridaestus</name>
    <dbReference type="NCBI Taxonomy" id="2487322"/>
    <lineage>
        <taxon>Bacteria</taxon>
        <taxon>Pseudomonadati</taxon>
        <taxon>Pseudomonadota</taxon>
        <taxon>Gammaproteobacteria</taxon>
        <taxon>Vibrionales</taxon>
        <taxon>Vibrionaceae</taxon>
        <taxon>Vibrio</taxon>
    </lineage>
</organism>
<reference evidence="2 3" key="1">
    <citation type="submission" date="2018-11" db="EMBL/GenBank/DDBJ databases">
        <title>Vibrio LJC006 sp. nov., isolated from seawater during the bloom of the enteromorpha.</title>
        <authorList>
            <person name="Liang J."/>
        </authorList>
    </citation>
    <scope>NUCLEOTIDE SEQUENCE [LARGE SCALE GENOMIC DNA]</scope>
    <source>
        <strain evidence="2 3">LJC006</strain>
    </source>
</reference>
<dbReference type="OrthoDB" id="5616034at2"/>
<proteinExistence type="predicted"/>
<evidence type="ECO:0000313" key="3">
    <source>
        <dbReference type="Proteomes" id="UP000281112"/>
    </source>
</evidence>
<keyword evidence="1" id="KW-0732">Signal</keyword>
<accession>A0A3N9TH98</accession>
<dbReference type="Proteomes" id="UP000281112">
    <property type="component" value="Unassembled WGS sequence"/>
</dbReference>
<name>A0A3N9TH98_9VIBR</name>